<gene>
    <name evidence="3" type="ORF">MSPICULIGERA_LOCUS22226</name>
</gene>
<evidence type="ECO:0000313" key="4">
    <source>
        <dbReference type="Proteomes" id="UP001177023"/>
    </source>
</evidence>
<sequence length="164" mass="18903">MLSIFLVISIIASLHAESVHWQWRELECTPDKGDAVKTTDKNPAPCHLTLRETEFDPAGRPTTGLPCFDETTNGTLRTYCNIGCPRADTAYMIKREPQNHHFCFGHLTYRVERRGSDWFVWRSGKCRTDEVKLTYRCEFLFPRSEFLSDNDVFAKTALHGLTDK</sequence>
<dbReference type="Pfam" id="PF25096">
    <property type="entry name" value="DUF7808"/>
    <property type="match status" value="1"/>
</dbReference>
<dbReference type="EMBL" id="CATQJA010002687">
    <property type="protein sequence ID" value="CAJ0584164.1"/>
    <property type="molecule type" value="Genomic_DNA"/>
</dbReference>
<evidence type="ECO:0000256" key="1">
    <source>
        <dbReference type="SAM" id="SignalP"/>
    </source>
</evidence>
<keyword evidence="4" id="KW-1185">Reference proteome</keyword>
<dbReference type="InterPro" id="IPR056710">
    <property type="entry name" value="DUF7808"/>
</dbReference>
<feature type="non-terminal residue" evidence="3">
    <location>
        <position position="164"/>
    </location>
</feature>
<dbReference type="AlphaFoldDB" id="A0AA36GAP5"/>
<dbReference type="Proteomes" id="UP001177023">
    <property type="component" value="Unassembled WGS sequence"/>
</dbReference>
<proteinExistence type="predicted"/>
<evidence type="ECO:0000313" key="3">
    <source>
        <dbReference type="EMBL" id="CAJ0584164.1"/>
    </source>
</evidence>
<feature type="signal peptide" evidence="1">
    <location>
        <begin position="1"/>
        <end position="16"/>
    </location>
</feature>
<organism evidence="3 4">
    <name type="scientific">Mesorhabditis spiculigera</name>
    <dbReference type="NCBI Taxonomy" id="96644"/>
    <lineage>
        <taxon>Eukaryota</taxon>
        <taxon>Metazoa</taxon>
        <taxon>Ecdysozoa</taxon>
        <taxon>Nematoda</taxon>
        <taxon>Chromadorea</taxon>
        <taxon>Rhabditida</taxon>
        <taxon>Rhabditina</taxon>
        <taxon>Rhabditomorpha</taxon>
        <taxon>Rhabditoidea</taxon>
        <taxon>Rhabditidae</taxon>
        <taxon>Mesorhabditinae</taxon>
        <taxon>Mesorhabditis</taxon>
    </lineage>
</organism>
<name>A0AA36GAP5_9BILA</name>
<protein>
    <recommendedName>
        <fullName evidence="2">DUF7808 domain-containing protein</fullName>
    </recommendedName>
</protein>
<comment type="caution">
    <text evidence="3">The sequence shown here is derived from an EMBL/GenBank/DDBJ whole genome shotgun (WGS) entry which is preliminary data.</text>
</comment>
<feature type="chain" id="PRO_5041204064" description="DUF7808 domain-containing protein" evidence="1">
    <location>
        <begin position="17"/>
        <end position="164"/>
    </location>
</feature>
<accession>A0AA36GAP5</accession>
<keyword evidence="1" id="KW-0732">Signal</keyword>
<dbReference type="PANTHER" id="PTHR34493">
    <property type="entry name" value="PROTEIN CBG13422-RELATED"/>
    <property type="match status" value="1"/>
</dbReference>
<evidence type="ECO:0000259" key="2">
    <source>
        <dbReference type="Pfam" id="PF25096"/>
    </source>
</evidence>
<feature type="domain" description="DUF7808" evidence="2">
    <location>
        <begin position="19"/>
        <end position="155"/>
    </location>
</feature>
<reference evidence="3" key="1">
    <citation type="submission" date="2023-06" db="EMBL/GenBank/DDBJ databases">
        <authorList>
            <person name="Delattre M."/>
        </authorList>
    </citation>
    <scope>NUCLEOTIDE SEQUENCE</scope>
    <source>
        <strain evidence="3">AF72</strain>
    </source>
</reference>